<reference evidence="2" key="1">
    <citation type="journal article" date="2015" name="Nature">
        <title>Complex archaea that bridge the gap between prokaryotes and eukaryotes.</title>
        <authorList>
            <person name="Spang A."/>
            <person name="Saw J.H."/>
            <person name="Jorgensen S.L."/>
            <person name="Zaremba-Niedzwiedzka K."/>
            <person name="Martijn J."/>
            <person name="Lind A.E."/>
            <person name="van Eijk R."/>
            <person name="Schleper C."/>
            <person name="Guy L."/>
            <person name="Ettema T.J."/>
        </authorList>
    </citation>
    <scope>NUCLEOTIDE SEQUENCE</scope>
</reference>
<feature type="transmembrane region" description="Helical" evidence="1">
    <location>
        <begin position="7"/>
        <end position="27"/>
    </location>
</feature>
<accession>A0A0F9FH80</accession>
<sequence length="79" mass="8767">MKKYGLLVVSAFLVHSAGTWAYIFFIILREGSVRLGESIRPILVSEFVMAVVWTLVGIFFFVVAILALFKRTRAGKGSA</sequence>
<dbReference type="AlphaFoldDB" id="A0A0F9FH80"/>
<evidence type="ECO:0000313" key="2">
    <source>
        <dbReference type="EMBL" id="KKL50472.1"/>
    </source>
</evidence>
<evidence type="ECO:0000256" key="1">
    <source>
        <dbReference type="SAM" id="Phobius"/>
    </source>
</evidence>
<dbReference type="EMBL" id="LAZR01032584">
    <property type="protein sequence ID" value="KKL50472.1"/>
    <property type="molecule type" value="Genomic_DNA"/>
</dbReference>
<keyword evidence="1" id="KW-1133">Transmembrane helix</keyword>
<comment type="caution">
    <text evidence="2">The sequence shown here is derived from an EMBL/GenBank/DDBJ whole genome shotgun (WGS) entry which is preliminary data.</text>
</comment>
<protein>
    <submittedName>
        <fullName evidence="2">Uncharacterized protein</fullName>
    </submittedName>
</protein>
<keyword evidence="1" id="KW-0812">Transmembrane</keyword>
<keyword evidence="1" id="KW-0472">Membrane</keyword>
<organism evidence="2">
    <name type="scientific">marine sediment metagenome</name>
    <dbReference type="NCBI Taxonomy" id="412755"/>
    <lineage>
        <taxon>unclassified sequences</taxon>
        <taxon>metagenomes</taxon>
        <taxon>ecological metagenomes</taxon>
    </lineage>
</organism>
<name>A0A0F9FH80_9ZZZZ</name>
<gene>
    <name evidence="2" type="ORF">LCGC14_2305130</name>
</gene>
<feature type="transmembrane region" description="Helical" evidence="1">
    <location>
        <begin position="47"/>
        <end position="69"/>
    </location>
</feature>
<proteinExistence type="predicted"/>